<gene>
    <name evidence="2" type="ORF">F9B16_35550</name>
</gene>
<dbReference type="AlphaFoldDB" id="A0A6L3VR55"/>
<dbReference type="GO" id="GO:0003989">
    <property type="term" value="F:acetyl-CoA carboxylase activity"/>
    <property type="evidence" value="ECO:0007669"/>
    <property type="project" value="InterPro"/>
</dbReference>
<feature type="compositionally biased region" description="Basic and acidic residues" evidence="1">
    <location>
        <begin position="115"/>
        <end position="126"/>
    </location>
</feature>
<accession>A0A6L3VR55</accession>
<dbReference type="EMBL" id="WBMR01000152">
    <property type="protein sequence ID" value="KAB2370466.1"/>
    <property type="molecule type" value="Genomic_DNA"/>
</dbReference>
<dbReference type="GO" id="GO:0004658">
    <property type="term" value="F:propionyl-CoA carboxylase activity"/>
    <property type="evidence" value="ECO:0007669"/>
    <property type="project" value="InterPro"/>
</dbReference>
<dbReference type="Pfam" id="PF13822">
    <property type="entry name" value="ACC_epsilon"/>
    <property type="match status" value="1"/>
</dbReference>
<reference evidence="2 3" key="1">
    <citation type="submission" date="2019-09" db="EMBL/GenBank/DDBJ databases">
        <title>Actinomadura physcomitrii sp. nov., a novel actinomycete isolated from moss [Physcomitrium sphaericum (Ludw) Fuernr].</title>
        <authorList>
            <person name="Liu C."/>
            <person name="Zhuang X."/>
        </authorList>
    </citation>
    <scope>NUCLEOTIDE SEQUENCE [LARGE SCALE GENOMIC DNA]</scope>
    <source>
        <strain evidence="2 3">CYP1-1B</strain>
    </source>
</reference>
<feature type="non-terminal residue" evidence="2">
    <location>
        <position position="146"/>
    </location>
</feature>
<feature type="region of interest" description="Disordered" evidence="1">
    <location>
        <begin position="1"/>
        <end position="126"/>
    </location>
</feature>
<evidence type="ECO:0000256" key="1">
    <source>
        <dbReference type="SAM" id="MobiDB-lite"/>
    </source>
</evidence>
<evidence type="ECO:0000313" key="3">
    <source>
        <dbReference type="Proteomes" id="UP000483004"/>
    </source>
</evidence>
<protein>
    <submittedName>
        <fullName evidence="2">Uncharacterized protein</fullName>
    </submittedName>
</protein>
<feature type="compositionally biased region" description="Basic and acidic residues" evidence="1">
    <location>
        <begin position="76"/>
        <end position="101"/>
    </location>
</feature>
<feature type="compositionally biased region" description="Basic residues" evidence="1">
    <location>
        <begin position="102"/>
        <end position="114"/>
    </location>
</feature>
<dbReference type="Proteomes" id="UP000483004">
    <property type="component" value="Unassembled WGS sequence"/>
</dbReference>
<sequence length="146" mass="16565">MADRADRRHGRAGRGQHPVPARAGRRRRPRHPPRRADHRVRGHPRQPVRRRRPRLRRRGDQAVGDARAGRQGAARAPREAQDAAAEEARQHPALEHRDGRPFRGRTARRVRPRGRRGEPVTAEDKPFLQVVRGDPSPEEVAALVAV</sequence>
<proteinExistence type="predicted"/>
<comment type="caution">
    <text evidence="2">The sequence shown here is derived from an EMBL/GenBank/DDBJ whole genome shotgun (WGS) entry which is preliminary data.</text>
</comment>
<name>A0A6L3VR55_9ACTN</name>
<organism evidence="2 3">
    <name type="scientific">Actinomadura montaniterrae</name>
    <dbReference type="NCBI Taxonomy" id="1803903"/>
    <lineage>
        <taxon>Bacteria</taxon>
        <taxon>Bacillati</taxon>
        <taxon>Actinomycetota</taxon>
        <taxon>Actinomycetes</taxon>
        <taxon>Streptosporangiales</taxon>
        <taxon>Thermomonosporaceae</taxon>
        <taxon>Actinomadura</taxon>
    </lineage>
</organism>
<keyword evidence="3" id="KW-1185">Reference proteome</keyword>
<dbReference type="InterPro" id="IPR032716">
    <property type="entry name" value="ACC_epsilon"/>
</dbReference>
<feature type="compositionally biased region" description="Basic residues" evidence="1">
    <location>
        <begin position="23"/>
        <end position="57"/>
    </location>
</feature>
<evidence type="ECO:0000313" key="2">
    <source>
        <dbReference type="EMBL" id="KAB2370466.1"/>
    </source>
</evidence>
<feature type="compositionally biased region" description="Low complexity" evidence="1">
    <location>
        <begin position="61"/>
        <end position="75"/>
    </location>
</feature>